<sequence>MKSWSMWVSRVLQLSVLLVGLCQAHRAPPSSSSQEAGEVPVSQLRMLALGMAHLLQGVEENTEQLEQRGEQVAADMDGATKSLESLRKQSLQAGRTHKQVRKDLQILSARVDRLWKAAKDLQRGLEDEAMEQGAMQLRMNRILQKVKILTDPKSGGQTQLNVGYMKVIMDKQARRLASLSSAVSARDRMIDRRLRHIDHLEKKVSKSLPAAEGRF</sequence>
<keyword evidence="2" id="KW-1185">Reference proteome</keyword>
<dbReference type="InParanoid" id="A0A6J2QSW5"/>
<feature type="chain" id="PRO_5026926303" evidence="1">
    <location>
        <begin position="25"/>
        <end position="215"/>
    </location>
</feature>
<dbReference type="GeneID" id="115016868"/>
<evidence type="ECO:0000256" key="1">
    <source>
        <dbReference type="SAM" id="SignalP"/>
    </source>
</evidence>
<gene>
    <name evidence="3" type="primary">LOC115016868</name>
</gene>
<name>A0A6J2QSW5_COTGO</name>
<dbReference type="OrthoDB" id="8908356at2759"/>
<dbReference type="AlphaFoldDB" id="A0A6J2QSW5"/>
<organism evidence="2 3">
    <name type="scientific">Cottoperca gobio</name>
    <name type="common">Frogmouth</name>
    <name type="synonym">Aphritis gobio</name>
    <dbReference type="NCBI Taxonomy" id="56716"/>
    <lineage>
        <taxon>Eukaryota</taxon>
        <taxon>Metazoa</taxon>
        <taxon>Chordata</taxon>
        <taxon>Craniata</taxon>
        <taxon>Vertebrata</taxon>
        <taxon>Euteleostomi</taxon>
        <taxon>Actinopterygii</taxon>
        <taxon>Neopterygii</taxon>
        <taxon>Teleostei</taxon>
        <taxon>Neoteleostei</taxon>
        <taxon>Acanthomorphata</taxon>
        <taxon>Eupercaria</taxon>
        <taxon>Perciformes</taxon>
        <taxon>Notothenioidei</taxon>
        <taxon>Bovichtidae</taxon>
        <taxon>Cottoperca</taxon>
    </lineage>
</organism>
<accession>A0A6J2QSW5</accession>
<proteinExistence type="predicted"/>
<dbReference type="KEGG" id="cgob:115016868"/>
<protein>
    <submittedName>
        <fullName evidence="3">Uncharacterized protein LOC115016868</fullName>
    </submittedName>
</protein>
<dbReference type="Proteomes" id="UP000504630">
    <property type="component" value="Chromosome 12"/>
</dbReference>
<evidence type="ECO:0000313" key="2">
    <source>
        <dbReference type="Proteomes" id="UP000504630"/>
    </source>
</evidence>
<keyword evidence="1" id="KW-0732">Signal</keyword>
<feature type="signal peptide" evidence="1">
    <location>
        <begin position="1"/>
        <end position="24"/>
    </location>
</feature>
<evidence type="ECO:0000313" key="3">
    <source>
        <dbReference type="RefSeq" id="XP_029300801.1"/>
    </source>
</evidence>
<reference evidence="3" key="1">
    <citation type="submission" date="2025-08" db="UniProtKB">
        <authorList>
            <consortium name="RefSeq"/>
        </authorList>
    </citation>
    <scope>IDENTIFICATION</scope>
</reference>
<dbReference type="RefSeq" id="XP_029300801.1">
    <property type="nucleotide sequence ID" value="XM_029444941.1"/>
</dbReference>